<evidence type="ECO:0000256" key="4">
    <source>
        <dbReference type="RuleBase" id="RU003345"/>
    </source>
</evidence>
<dbReference type="InterPro" id="IPR029510">
    <property type="entry name" value="Ald_DH_CS_GLU"/>
</dbReference>
<dbReference type="FunFam" id="3.40.605.10:FF:000007">
    <property type="entry name" value="NAD/NADP-dependent betaine aldehyde dehydrogenase"/>
    <property type="match status" value="1"/>
</dbReference>
<dbReference type="AlphaFoldDB" id="A0A2U2C6T9"/>
<feature type="active site" evidence="3">
    <location>
        <position position="253"/>
    </location>
</feature>
<name>A0A2U2C6T9_9RHOB</name>
<dbReference type="PANTHER" id="PTHR42804:SF1">
    <property type="entry name" value="ALDEHYDE DEHYDROGENASE-RELATED"/>
    <property type="match status" value="1"/>
</dbReference>
<evidence type="ECO:0000256" key="2">
    <source>
        <dbReference type="ARBA" id="ARBA00023002"/>
    </source>
</evidence>
<proteinExistence type="inferred from homology"/>
<dbReference type="Pfam" id="PF00171">
    <property type="entry name" value="Aldedh"/>
    <property type="match status" value="1"/>
</dbReference>
<dbReference type="EMBL" id="QEYD01000010">
    <property type="protein sequence ID" value="PWE27504.1"/>
    <property type="molecule type" value="Genomic_DNA"/>
</dbReference>
<dbReference type="Proteomes" id="UP000244940">
    <property type="component" value="Unassembled WGS sequence"/>
</dbReference>
<keyword evidence="2 4" id="KW-0560">Oxidoreductase</keyword>
<keyword evidence="7" id="KW-1185">Reference proteome</keyword>
<dbReference type="InterPro" id="IPR016161">
    <property type="entry name" value="Ald_DH/histidinol_DH"/>
</dbReference>
<comment type="caution">
    <text evidence="6">The sequence shown here is derived from an EMBL/GenBank/DDBJ whole genome shotgun (WGS) entry which is preliminary data.</text>
</comment>
<dbReference type="OrthoDB" id="9802947at2"/>
<evidence type="ECO:0000256" key="3">
    <source>
        <dbReference type="PROSITE-ProRule" id="PRU10007"/>
    </source>
</evidence>
<feature type="domain" description="Aldehyde dehydrogenase" evidence="5">
    <location>
        <begin position="19"/>
        <end position="478"/>
    </location>
</feature>
<evidence type="ECO:0000259" key="5">
    <source>
        <dbReference type="Pfam" id="PF00171"/>
    </source>
</evidence>
<evidence type="ECO:0000313" key="6">
    <source>
        <dbReference type="EMBL" id="PWE27504.1"/>
    </source>
</evidence>
<comment type="similarity">
    <text evidence="1 4">Belongs to the aldehyde dehydrogenase family.</text>
</comment>
<dbReference type="SUPFAM" id="SSF53720">
    <property type="entry name" value="ALDH-like"/>
    <property type="match status" value="1"/>
</dbReference>
<dbReference type="PROSITE" id="PS00687">
    <property type="entry name" value="ALDEHYDE_DEHYDR_GLU"/>
    <property type="match status" value="1"/>
</dbReference>
<dbReference type="PANTHER" id="PTHR42804">
    <property type="entry name" value="ALDEHYDE DEHYDROGENASE"/>
    <property type="match status" value="1"/>
</dbReference>
<dbReference type="GeneID" id="94366354"/>
<dbReference type="Gene3D" id="3.40.309.10">
    <property type="entry name" value="Aldehyde Dehydrogenase, Chain A, domain 2"/>
    <property type="match status" value="1"/>
</dbReference>
<sequence>MTEIIETHLYIDGAACRASDGGTYEIHNPARPSELVGHAAAGTADDVDRAVRAAHSAFPAWAALSYAERADILRKVAAALTEDTAAVEARARIFTREHGKILRETHLEISRLGERFVQSADYAERLAQDEIIRATRNDTIVTRQPRGVAALVVPWNWPLAILGAKLPQALMAGNTVVVKPSANSALAPTLSLHRIAELLPLGVVNIVTGSASRIGDALIGHPLVRFVNFTGSVDVGRHVMKVAAENITPVTLELGGNDAGLVLSDADLSPQTFENLYRAAFMSTGQICYALKRLYVHRSRFDELVDGLRAVVDAQVVGDGLLPETTMGPMNNARQLRTVTGMIDEARARGANVLELGQVPDTELYAQGHFQRPALVIGADPALSVVREEQFGPVLPILSFDSEDEAVAMANDDQFGLASSVWSTDTGRAIALARRIEAGYSFINAHGPSANDGLAPFGGFKKSGIGRNFGYEGVTQFQGFHAIAGASGLLA</sequence>
<dbReference type="GO" id="GO:0016620">
    <property type="term" value="F:oxidoreductase activity, acting on the aldehyde or oxo group of donors, NAD or NADP as acceptor"/>
    <property type="evidence" value="ECO:0007669"/>
    <property type="project" value="InterPro"/>
</dbReference>
<dbReference type="InterPro" id="IPR016162">
    <property type="entry name" value="Ald_DH_N"/>
</dbReference>
<reference evidence="6 7" key="1">
    <citation type="submission" date="2018-05" db="EMBL/GenBank/DDBJ databases">
        <title>Pararhodobacter marina sp. nov., isolated from deep-sea water of the Indian Ocean.</title>
        <authorList>
            <person name="Lai Q.Sr."/>
            <person name="Liu X."/>
            <person name="Shao Z."/>
        </authorList>
    </citation>
    <scope>NUCLEOTIDE SEQUENCE [LARGE SCALE GENOMIC DNA]</scope>
    <source>
        <strain evidence="6 7">CIC4N-9</strain>
    </source>
</reference>
<gene>
    <name evidence="6" type="ORF">C4N9_15770</name>
</gene>
<evidence type="ECO:0000256" key="1">
    <source>
        <dbReference type="ARBA" id="ARBA00009986"/>
    </source>
</evidence>
<evidence type="ECO:0000313" key="7">
    <source>
        <dbReference type="Proteomes" id="UP000244940"/>
    </source>
</evidence>
<accession>A0A2U2C6T9</accession>
<dbReference type="InterPro" id="IPR016163">
    <property type="entry name" value="Ald_DH_C"/>
</dbReference>
<dbReference type="Gene3D" id="3.40.605.10">
    <property type="entry name" value="Aldehyde Dehydrogenase, Chain A, domain 1"/>
    <property type="match status" value="1"/>
</dbReference>
<dbReference type="RefSeq" id="WP_109534316.1">
    <property type="nucleotide sequence ID" value="NZ_QEYD01000010.1"/>
</dbReference>
<protein>
    <submittedName>
        <fullName evidence="6">Aldehyde dehydrogenase</fullName>
    </submittedName>
</protein>
<dbReference type="InterPro" id="IPR015590">
    <property type="entry name" value="Aldehyde_DH_dom"/>
</dbReference>
<organism evidence="6 7">
    <name type="scientific">Pararhodobacter marinus</name>
    <dbReference type="NCBI Taxonomy" id="2184063"/>
    <lineage>
        <taxon>Bacteria</taxon>
        <taxon>Pseudomonadati</taxon>
        <taxon>Pseudomonadota</taxon>
        <taxon>Alphaproteobacteria</taxon>
        <taxon>Rhodobacterales</taxon>
        <taxon>Paracoccaceae</taxon>
        <taxon>Pararhodobacter</taxon>
    </lineage>
</organism>